<dbReference type="AlphaFoldDB" id="C9E5M7"/>
<organism evidence="1">
    <name type="scientific">Vibrio fluvialis</name>
    <dbReference type="NCBI Taxonomy" id="676"/>
    <lineage>
        <taxon>Bacteria</taxon>
        <taxon>Pseudomonadati</taxon>
        <taxon>Pseudomonadota</taxon>
        <taxon>Gammaproteobacteria</taxon>
        <taxon>Vibrionales</taxon>
        <taxon>Vibrionaceae</taxon>
        <taxon>Vibrio</taxon>
    </lineage>
</organism>
<evidence type="ECO:0000313" key="1">
    <source>
        <dbReference type="EMBL" id="ACV96550.1"/>
    </source>
</evidence>
<protein>
    <submittedName>
        <fullName evidence="1">Uncharacterized protein</fullName>
    </submittedName>
</protein>
<reference evidence="1" key="1">
    <citation type="journal article" date="2009" name="PLoS Genet.">
        <title>Comparative ICE genomics: insights into the evolution of the SXT/R391 family of ICEs.</title>
        <authorList>
            <person name="Wozniak R.A."/>
            <person name="Fouts D.E."/>
            <person name="Spagnoletti M."/>
            <person name="Colombo M.M."/>
            <person name="Ceccarelli D."/>
            <person name="Garriss G."/>
            <person name="Dery C."/>
            <person name="Burrus V."/>
            <person name="Waldor M.K."/>
        </authorList>
    </citation>
    <scope>NUCLEOTIDE SEQUENCE</scope>
    <source>
        <strain evidence="1">Ind1</strain>
    </source>
</reference>
<name>C9E5M7_VIBFL</name>
<dbReference type="EMBL" id="GQ463144">
    <property type="protein sequence ID" value="ACV96550.1"/>
    <property type="molecule type" value="Genomic_DNA"/>
</dbReference>
<accession>C9E5M7</accession>
<reference evidence="1" key="2">
    <citation type="submission" date="2009-08" db="EMBL/GenBank/DDBJ databases">
        <title>Vibrio fluvialis ICEVflInd1.</title>
        <authorList>
            <person name="Fouts D."/>
            <person name="Durkin S."/>
            <person name="Wozniak R."/>
            <person name="Waldor M."/>
        </authorList>
    </citation>
    <scope>NUCLEOTIDE SEQUENCE</scope>
    <source>
        <strain evidence="1">Ind1</strain>
    </source>
</reference>
<proteinExistence type="predicted"/>
<gene>
    <name evidence="1" type="ORF">ICEVFLIND1_0005</name>
</gene>
<sequence length="47" mass="5395">MAHPDSRTNPITAIGNRNHFTHHTPVGFRIKKGANNAPFIARFYYEK</sequence>